<feature type="transmembrane region" description="Helical" evidence="2">
    <location>
        <begin position="55"/>
        <end position="76"/>
    </location>
</feature>
<dbReference type="AlphaFoldDB" id="A0A4P9W091"/>
<organism evidence="4 5">
    <name type="scientific">Blyttiomyces helicus</name>
    <dbReference type="NCBI Taxonomy" id="388810"/>
    <lineage>
        <taxon>Eukaryota</taxon>
        <taxon>Fungi</taxon>
        <taxon>Fungi incertae sedis</taxon>
        <taxon>Chytridiomycota</taxon>
        <taxon>Chytridiomycota incertae sedis</taxon>
        <taxon>Chytridiomycetes</taxon>
        <taxon>Chytridiomycetes incertae sedis</taxon>
        <taxon>Blyttiomyces</taxon>
    </lineage>
</organism>
<dbReference type="GO" id="GO:0005886">
    <property type="term" value="C:plasma membrane"/>
    <property type="evidence" value="ECO:0007669"/>
    <property type="project" value="TreeGrafter"/>
</dbReference>
<evidence type="ECO:0000313" key="5">
    <source>
        <dbReference type="Proteomes" id="UP000269721"/>
    </source>
</evidence>
<feature type="compositionally biased region" description="Polar residues" evidence="1">
    <location>
        <begin position="430"/>
        <end position="445"/>
    </location>
</feature>
<feature type="domain" description="CSC1/OSCA1-like 7TM region" evidence="3">
    <location>
        <begin position="2"/>
        <end position="239"/>
    </location>
</feature>
<feature type="transmembrane region" description="Helical" evidence="2">
    <location>
        <begin position="154"/>
        <end position="172"/>
    </location>
</feature>
<evidence type="ECO:0000313" key="4">
    <source>
        <dbReference type="EMBL" id="RKO85484.1"/>
    </source>
</evidence>
<dbReference type="EMBL" id="KZ999033">
    <property type="protein sequence ID" value="RKO85484.1"/>
    <property type="molecule type" value="Genomic_DNA"/>
</dbReference>
<feature type="transmembrane region" description="Helical" evidence="2">
    <location>
        <begin position="342"/>
        <end position="360"/>
    </location>
</feature>
<feature type="transmembrane region" description="Helical" evidence="2">
    <location>
        <begin position="304"/>
        <end position="322"/>
    </location>
</feature>
<dbReference type="GO" id="GO:0005227">
    <property type="term" value="F:calcium-activated cation channel activity"/>
    <property type="evidence" value="ECO:0007669"/>
    <property type="project" value="InterPro"/>
</dbReference>
<feature type="region of interest" description="Disordered" evidence="1">
    <location>
        <begin position="422"/>
        <end position="496"/>
    </location>
</feature>
<proteinExistence type="predicted"/>
<dbReference type="Pfam" id="PF02714">
    <property type="entry name" value="RSN1_7TM"/>
    <property type="match status" value="2"/>
</dbReference>
<feature type="transmembrane region" description="Helical" evidence="2">
    <location>
        <begin position="7"/>
        <end position="26"/>
    </location>
</feature>
<sequence length="628" mass="68171">MLIVNGALVMLVLSSSFIVTATSALIDLDELSKTFPILGSFVESLGPRWKQFIEGVLPTVVPTAWTSSLPTVLLVLSQLQGLETQSWIEMSLLSKYFFYQVWNILFILTVAKGIWQSVLDYIKQGAVALIIALGESIPRASSQQINYVMLQATAVYPAQLLLVGPLVLTWFTRHAPWSRSTPRLESDAYYPSILTSINYGVAYPVPLLVFYIGLLYAPMAPLILPFCALFFVIAFFIYKVGEGVAVAVTAGLEEGDVMMIGPEKTLVDIDIPPILLSSQYMLMYVNTPRYESGGMHAPMIIRRLLAGIFMMQLTMMSTLALKSGPVPTPETAFIEWGGYVKMIAGVSPLLLITGMVYWWMRHGYEELVRNIPLSVTASVMKELERDGEVPEANGRVPVRAGAADAGAEILGGKELGVVGAVRREDRGEASGSTTTTAVPSPSRSDLSAGLESPDLYDNPDATPASFRPTASTPLLLDLDDSGPTPHLEPPTTRVPGILDAPFGAATSEIPEGDEGDLFLRDAFGGADDDLQLHTYVHPALIGWLPVAWIPGAVQPRRLVEARAEQAMAQRELYRRIVGRQRVGVSAIEDGDSGSGRVGRPGRRPDGRFTKIRSFIDNLSNSVISLSGG</sequence>
<keyword evidence="2" id="KW-1133">Transmembrane helix</keyword>
<keyword evidence="2" id="KW-0812">Transmembrane</keyword>
<protein>
    <recommendedName>
        <fullName evidence="3">CSC1/OSCA1-like 7TM region domain-containing protein</fullName>
    </recommendedName>
</protein>
<dbReference type="OrthoDB" id="1689567at2759"/>
<feature type="domain" description="CSC1/OSCA1-like 7TM region" evidence="3">
    <location>
        <begin position="276"/>
        <end position="318"/>
    </location>
</feature>
<dbReference type="PANTHER" id="PTHR13018">
    <property type="entry name" value="PROBABLE MEMBRANE PROTEIN DUF221-RELATED"/>
    <property type="match status" value="1"/>
</dbReference>
<name>A0A4P9W091_9FUNG</name>
<dbReference type="Proteomes" id="UP000269721">
    <property type="component" value="Unassembled WGS sequence"/>
</dbReference>
<dbReference type="PANTHER" id="PTHR13018:SF5">
    <property type="entry name" value="RE44586P"/>
    <property type="match status" value="1"/>
</dbReference>
<dbReference type="InterPro" id="IPR045122">
    <property type="entry name" value="Csc1-like"/>
</dbReference>
<keyword evidence="5" id="KW-1185">Reference proteome</keyword>
<feature type="transmembrane region" description="Helical" evidence="2">
    <location>
        <begin position="96"/>
        <end position="115"/>
    </location>
</feature>
<evidence type="ECO:0000259" key="3">
    <source>
        <dbReference type="Pfam" id="PF02714"/>
    </source>
</evidence>
<accession>A0A4P9W091</accession>
<feature type="transmembrane region" description="Helical" evidence="2">
    <location>
        <begin position="219"/>
        <end position="238"/>
    </location>
</feature>
<feature type="transmembrane region" description="Helical" evidence="2">
    <location>
        <begin position="193"/>
        <end position="213"/>
    </location>
</feature>
<dbReference type="InterPro" id="IPR003864">
    <property type="entry name" value="CSC1/OSCA1-like_7TM"/>
</dbReference>
<keyword evidence="2" id="KW-0472">Membrane</keyword>
<evidence type="ECO:0000256" key="1">
    <source>
        <dbReference type="SAM" id="MobiDB-lite"/>
    </source>
</evidence>
<reference evidence="5" key="1">
    <citation type="journal article" date="2018" name="Nat. Microbiol.">
        <title>Leveraging single-cell genomics to expand the fungal tree of life.</title>
        <authorList>
            <person name="Ahrendt S.R."/>
            <person name="Quandt C.A."/>
            <person name="Ciobanu D."/>
            <person name="Clum A."/>
            <person name="Salamov A."/>
            <person name="Andreopoulos B."/>
            <person name="Cheng J.F."/>
            <person name="Woyke T."/>
            <person name="Pelin A."/>
            <person name="Henrissat B."/>
            <person name="Reynolds N.K."/>
            <person name="Benny G.L."/>
            <person name="Smith M.E."/>
            <person name="James T.Y."/>
            <person name="Grigoriev I.V."/>
        </authorList>
    </citation>
    <scope>NUCLEOTIDE SEQUENCE [LARGE SCALE GENOMIC DNA]</scope>
</reference>
<evidence type="ECO:0000256" key="2">
    <source>
        <dbReference type="SAM" id="Phobius"/>
    </source>
</evidence>
<gene>
    <name evidence="4" type="ORF">BDK51DRAFT_50751</name>
</gene>